<organism evidence="2 3">
    <name type="scientific">Actinokineospora bangkokensis</name>
    <dbReference type="NCBI Taxonomy" id="1193682"/>
    <lineage>
        <taxon>Bacteria</taxon>
        <taxon>Bacillati</taxon>
        <taxon>Actinomycetota</taxon>
        <taxon>Actinomycetes</taxon>
        <taxon>Pseudonocardiales</taxon>
        <taxon>Pseudonocardiaceae</taxon>
        <taxon>Actinokineospora</taxon>
    </lineage>
</organism>
<feature type="region of interest" description="Disordered" evidence="1">
    <location>
        <begin position="124"/>
        <end position="144"/>
    </location>
</feature>
<reference evidence="2 3" key="1">
    <citation type="submission" date="2016-10" db="EMBL/GenBank/DDBJ databases">
        <title>The Draft Genome Sequence of Actinokineospora bangkokensis 44EHWT reveals the biosynthetic pathway of antifungal compounds Thailandins with unusual extender unit butylmalonyl-CoA.</title>
        <authorList>
            <person name="Greule A."/>
            <person name="Intra B."/>
            <person name="Flemming S."/>
            <person name="Rommel M.G."/>
            <person name="Panbangred W."/>
            <person name="Bechthold A."/>
        </authorList>
    </citation>
    <scope>NUCLEOTIDE SEQUENCE [LARGE SCALE GENOMIC DNA]</scope>
    <source>
        <strain evidence="2 3">44EHW</strain>
    </source>
</reference>
<protein>
    <submittedName>
        <fullName evidence="2">Uncharacterized protein</fullName>
    </submittedName>
</protein>
<comment type="caution">
    <text evidence="2">The sequence shown here is derived from an EMBL/GenBank/DDBJ whole genome shotgun (WGS) entry which is preliminary data.</text>
</comment>
<evidence type="ECO:0000313" key="3">
    <source>
        <dbReference type="Proteomes" id="UP000186040"/>
    </source>
</evidence>
<dbReference type="Proteomes" id="UP000186040">
    <property type="component" value="Unassembled WGS sequence"/>
</dbReference>
<evidence type="ECO:0000313" key="2">
    <source>
        <dbReference type="EMBL" id="OLR95334.1"/>
    </source>
</evidence>
<evidence type="ECO:0000256" key="1">
    <source>
        <dbReference type="SAM" id="MobiDB-lite"/>
    </source>
</evidence>
<dbReference type="EMBL" id="MKQR01000002">
    <property type="protein sequence ID" value="OLR95334.1"/>
    <property type="molecule type" value="Genomic_DNA"/>
</dbReference>
<dbReference type="AlphaFoldDB" id="A0A1Q9LTM4"/>
<gene>
    <name evidence="2" type="ORF">BJP25_06130</name>
</gene>
<name>A0A1Q9LTM4_9PSEU</name>
<sequence length="153" mass="16323">MQPLFGTGREPEAQALVSLIDPGTPLAGVQPRVTGSMAVALGAPGEIVVHTNYLFAYAFTAPERLADPMDAVVVVRADVDYVLREGSQWTSSSQGLWYGHVAGYGYSIACDAYERGFLAPTYRNPDAFRPPPQSDPGAYFDPDAPLPGEIGCT</sequence>
<accession>A0A1Q9LTM4</accession>
<dbReference type="STRING" id="1193682.BJP25_06130"/>
<dbReference type="OrthoDB" id="4549522at2"/>
<proteinExistence type="predicted"/>
<keyword evidence="3" id="KW-1185">Reference proteome</keyword>
<dbReference type="RefSeq" id="WP_075972772.1">
    <property type="nucleotide sequence ID" value="NZ_MKQR01000002.1"/>
</dbReference>